<proteinExistence type="predicted"/>
<accession>A0ABT9D7U6</accession>
<dbReference type="Proteomes" id="UP001170683">
    <property type="component" value="Unassembled WGS sequence"/>
</dbReference>
<reference evidence="2 3" key="1">
    <citation type="journal article" date="2023" name="Int. J. Syst. Evol. Microbiol.">
        <title>The observation of taxonomic boundaries for the 16SrII and 16SrXXV phytoplasmas using genome-based delimitation.</title>
        <authorList>
            <person name="Rodrigues Jardim B."/>
            <person name="Tran-Nguyen L.T.T."/>
            <person name="Gambley C."/>
            <person name="Al-Sadi A.M."/>
            <person name="Al-Subhi A.M."/>
            <person name="Foissac X."/>
            <person name="Salar P."/>
            <person name="Cai H."/>
            <person name="Yang J.Y."/>
            <person name="Davis R."/>
            <person name="Jones L."/>
            <person name="Rodoni B."/>
            <person name="Constable F.E."/>
        </authorList>
    </citation>
    <scope>NUCLEOTIDE SEQUENCE [LARGE SCALE GENOMIC DNA]</scope>
    <source>
        <strain evidence="2">BAWM-225</strain>
    </source>
</reference>
<keyword evidence="3" id="KW-1185">Reference proteome</keyword>
<dbReference type="Gene3D" id="3.40.30.10">
    <property type="entry name" value="Glutaredoxin"/>
    <property type="match status" value="1"/>
</dbReference>
<organism evidence="2 3">
    <name type="scientific">Candidatus Phytoplasma bonamiae</name>
    <dbReference type="NCBI Taxonomy" id="2982626"/>
    <lineage>
        <taxon>Bacteria</taxon>
        <taxon>Bacillati</taxon>
        <taxon>Mycoplasmatota</taxon>
        <taxon>Mollicutes</taxon>
        <taxon>Acholeplasmatales</taxon>
        <taxon>Acholeplasmataceae</taxon>
        <taxon>Candidatus Phytoplasma</taxon>
        <taxon>16SrII (Peanut WB group)</taxon>
    </lineage>
</organism>
<dbReference type="InterPro" id="IPR017937">
    <property type="entry name" value="Thioredoxin_CS"/>
</dbReference>
<protein>
    <submittedName>
        <fullName evidence="2">Thioredoxin family protein</fullName>
    </submittedName>
</protein>
<dbReference type="CDD" id="cd02947">
    <property type="entry name" value="TRX_family"/>
    <property type="match status" value="1"/>
</dbReference>
<gene>
    <name evidence="2" type="ORF">OC701_01495</name>
</gene>
<dbReference type="PROSITE" id="PS00194">
    <property type="entry name" value="THIOREDOXIN_1"/>
    <property type="match status" value="1"/>
</dbReference>
<dbReference type="Pfam" id="PF00085">
    <property type="entry name" value="Thioredoxin"/>
    <property type="match status" value="1"/>
</dbReference>
<evidence type="ECO:0000313" key="3">
    <source>
        <dbReference type="Proteomes" id="UP001170683"/>
    </source>
</evidence>
<evidence type="ECO:0000259" key="1">
    <source>
        <dbReference type="PROSITE" id="PS51352"/>
    </source>
</evidence>
<dbReference type="SUPFAM" id="SSF52833">
    <property type="entry name" value="Thioredoxin-like"/>
    <property type="match status" value="1"/>
</dbReference>
<comment type="caution">
    <text evidence="2">The sequence shown here is derived from an EMBL/GenBank/DDBJ whole genome shotgun (WGS) entry which is preliminary data.</text>
</comment>
<dbReference type="EMBL" id="JAOSIQ010000011">
    <property type="protein sequence ID" value="MDO8064141.1"/>
    <property type="molecule type" value="Genomic_DNA"/>
</dbReference>
<dbReference type="InterPro" id="IPR036249">
    <property type="entry name" value="Thioredoxin-like_sf"/>
</dbReference>
<sequence length="85" mass="10005">MKHSIENLDTLIAKNKNKLLLIDFYLTNCPPCQQLIPYLEKIKKEKPNLEIIKINGSENFELVKKYNIKYYPSLLLGRQRGLNIE</sequence>
<dbReference type="InterPro" id="IPR013766">
    <property type="entry name" value="Thioredoxin_domain"/>
</dbReference>
<dbReference type="PANTHER" id="PTHR43601:SF3">
    <property type="entry name" value="THIOREDOXIN, MITOCHONDRIAL"/>
    <property type="match status" value="1"/>
</dbReference>
<feature type="domain" description="Thioredoxin" evidence="1">
    <location>
        <begin position="1"/>
        <end position="85"/>
    </location>
</feature>
<dbReference type="PROSITE" id="PS51352">
    <property type="entry name" value="THIOREDOXIN_2"/>
    <property type="match status" value="1"/>
</dbReference>
<name>A0ABT9D7U6_9MOLU</name>
<dbReference type="PANTHER" id="PTHR43601">
    <property type="entry name" value="THIOREDOXIN, MITOCHONDRIAL"/>
    <property type="match status" value="1"/>
</dbReference>
<evidence type="ECO:0000313" key="2">
    <source>
        <dbReference type="EMBL" id="MDO8064141.1"/>
    </source>
</evidence>
<dbReference type="RefSeq" id="WP_304514340.1">
    <property type="nucleotide sequence ID" value="NZ_JAOSIQ010000011.1"/>
</dbReference>